<protein>
    <recommendedName>
        <fullName evidence="4">DUF4197 domain-containing protein</fullName>
    </recommendedName>
</protein>
<dbReference type="EMBL" id="RDSM01000004">
    <property type="protein sequence ID" value="RXH54321.1"/>
    <property type="molecule type" value="Genomic_DNA"/>
</dbReference>
<gene>
    <name evidence="2" type="ORF">GRAN_4617</name>
</gene>
<evidence type="ECO:0000313" key="2">
    <source>
        <dbReference type="EMBL" id="RXH54321.1"/>
    </source>
</evidence>
<sequence length="240" mass="25262">MSHRAARLALICCLAFAPVVAGAQLPKLPGFGGSSAGAGLPDTQIASGLKDALSVGTQKAVKLVAQPGGYLDNQAIKILLPQSLRPVEKGLRAAGQGPKIDDFVASMNHAAESAAPEAEKIFAGAVREMTIDDARKLLNGGDTSITDYFKSKTSAELTTAFRPHVEAAMKENGVTQQYQALAGQAPQLPFMNSGKFDIDSYVVSKALDGLFYMLGEQEKQIRTNPAARSTALLKQVFGGK</sequence>
<proteinExistence type="predicted"/>
<dbReference type="InterPro" id="IPR025245">
    <property type="entry name" value="DUF4197"/>
</dbReference>
<dbReference type="Pfam" id="PF13852">
    <property type="entry name" value="DUF4197"/>
    <property type="match status" value="1"/>
</dbReference>
<keyword evidence="1" id="KW-0732">Signal</keyword>
<name>A0A4Q0SYP0_9BACT</name>
<keyword evidence="3" id="KW-1185">Reference proteome</keyword>
<reference evidence="2 3" key="1">
    <citation type="submission" date="2018-11" db="EMBL/GenBank/DDBJ databases">
        <authorList>
            <person name="Mardanov A.V."/>
            <person name="Ravin N.V."/>
            <person name="Dedysh S.N."/>
        </authorList>
    </citation>
    <scope>NUCLEOTIDE SEQUENCE [LARGE SCALE GENOMIC DNA]</scope>
    <source>
        <strain evidence="2 3">AF10</strain>
    </source>
</reference>
<dbReference type="RefSeq" id="WP_128915222.1">
    <property type="nucleotide sequence ID" value="NZ_RDSM01000004.1"/>
</dbReference>
<dbReference type="OrthoDB" id="5292580at2"/>
<feature type="signal peptide" evidence="1">
    <location>
        <begin position="1"/>
        <end position="23"/>
    </location>
</feature>
<evidence type="ECO:0008006" key="4">
    <source>
        <dbReference type="Google" id="ProtNLM"/>
    </source>
</evidence>
<dbReference type="Proteomes" id="UP000289437">
    <property type="component" value="Unassembled WGS sequence"/>
</dbReference>
<accession>A0A4Q0SYP0</accession>
<comment type="caution">
    <text evidence="2">The sequence shown here is derived from an EMBL/GenBank/DDBJ whole genome shotgun (WGS) entry which is preliminary data.</text>
</comment>
<evidence type="ECO:0000313" key="3">
    <source>
        <dbReference type="Proteomes" id="UP000289437"/>
    </source>
</evidence>
<dbReference type="AlphaFoldDB" id="A0A4Q0SYP0"/>
<organism evidence="2 3">
    <name type="scientific">Granulicella sibirica</name>
    <dbReference type="NCBI Taxonomy" id="2479048"/>
    <lineage>
        <taxon>Bacteria</taxon>
        <taxon>Pseudomonadati</taxon>
        <taxon>Acidobacteriota</taxon>
        <taxon>Terriglobia</taxon>
        <taxon>Terriglobales</taxon>
        <taxon>Acidobacteriaceae</taxon>
        <taxon>Granulicella</taxon>
    </lineage>
</organism>
<reference evidence="3" key="2">
    <citation type="submission" date="2019-02" db="EMBL/GenBank/DDBJ databases">
        <title>Granulicella sibirica sp. nov., a psychrotolerant acidobacterium isolated from an organic soil layer in forested tundra, West Siberia.</title>
        <authorList>
            <person name="Oshkin I.Y."/>
            <person name="Kulichevskaya I.S."/>
            <person name="Rijpstra W.I.C."/>
            <person name="Sinninghe Damste J.S."/>
            <person name="Rakitin A.L."/>
            <person name="Ravin N.V."/>
            <person name="Dedysh S.N."/>
        </authorList>
    </citation>
    <scope>NUCLEOTIDE SEQUENCE [LARGE SCALE GENOMIC DNA]</scope>
    <source>
        <strain evidence="3">AF10</strain>
    </source>
</reference>
<feature type="chain" id="PRO_5020821485" description="DUF4197 domain-containing protein" evidence="1">
    <location>
        <begin position="24"/>
        <end position="240"/>
    </location>
</feature>
<evidence type="ECO:0000256" key="1">
    <source>
        <dbReference type="SAM" id="SignalP"/>
    </source>
</evidence>